<dbReference type="CDD" id="cd01335">
    <property type="entry name" value="Radical_SAM"/>
    <property type="match status" value="1"/>
</dbReference>
<dbReference type="Gene3D" id="1.10.150.320">
    <property type="entry name" value="Photosystem II 12 kDa extrinsic protein"/>
    <property type="match status" value="1"/>
</dbReference>
<organism evidence="7 8">
    <name type="scientific">Dorea longicatena</name>
    <dbReference type="NCBI Taxonomy" id="88431"/>
    <lineage>
        <taxon>Bacteria</taxon>
        <taxon>Bacillati</taxon>
        <taxon>Bacillota</taxon>
        <taxon>Clostridia</taxon>
        <taxon>Lachnospirales</taxon>
        <taxon>Lachnospiraceae</taxon>
        <taxon>Dorea</taxon>
    </lineage>
</organism>
<proteinExistence type="predicted"/>
<evidence type="ECO:0000313" key="7">
    <source>
        <dbReference type="EMBL" id="CUO25857.1"/>
    </source>
</evidence>
<feature type="compositionally biased region" description="Basic and acidic residues" evidence="5">
    <location>
        <begin position="261"/>
        <end position="276"/>
    </location>
</feature>
<dbReference type="InterPro" id="IPR051675">
    <property type="entry name" value="Endo/Exo/Phosphatase_dom_1"/>
</dbReference>
<dbReference type="SFLD" id="SFLDG01102">
    <property type="entry name" value="Uncharacterised_Radical_SAM_Su"/>
    <property type="match status" value="1"/>
</dbReference>
<dbReference type="PANTHER" id="PTHR21180">
    <property type="entry name" value="ENDONUCLEASE/EXONUCLEASE/PHOSPHATASE FAMILY DOMAIN-CONTAINING PROTEIN 1"/>
    <property type="match status" value="1"/>
</dbReference>
<dbReference type="Proteomes" id="UP000095439">
    <property type="component" value="Unassembled WGS sequence"/>
</dbReference>
<dbReference type="InterPro" id="IPR007197">
    <property type="entry name" value="rSAM"/>
</dbReference>
<keyword evidence="3" id="KW-0408">Iron</keyword>
<evidence type="ECO:0000256" key="1">
    <source>
        <dbReference type="ARBA" id="ARBA00022691"/>
    </source>
</evidence>
<protein>
    <submittedName>
        <fullName evidence="7">Putative DNA modification/repair radical SAM protein</fullName>
    </submittedName>
</protein>
<gene>
    <name evidence="7" type="ORF">ERS852423_02721</name>
</gene>
<dbReference type="Gene3D" id="3.20.20.70">
    <property type="entry name" value="Aldolase class I"/>
    <property type="match status" value="1"/>
</dbReference>
<reference evidence="7 8" key="1">
    <citation type="submission" date="2015-09" db="EMBL/GenBank/DDBJ databases">
        <authorList>
            <consortium name="Pathogen Informatics"/>
        </authorList>
    </citation>
    <scope>NUCLEOTIDE SEQUENCE [LARGE SCALE GENOMIC DNA]</scope>
    <source>
        <strain evidence="7 8">2789STDY5608866</strain>
    </source>
</reference>
<name>A0A174DKY3_9FIRM</name>
<feature type="domain" description="Radical SAM core" evidence="6">
    <location>
        <begin position="85"/>
        <end position="214"/>
    </location>
</feature>
<evidence type="ECO:0000256" key="4">
    <source>
        <dbReference type="ARBA" id="ARBA00023014"/>
    </source>
</evidence>
<feature type="region of interest" description="Disordered" evidence="5">
    <location>
        <begin position="261"/>
        <end position="283"/>
    </location>
</feature>
<accession>A0A174DKY3</accession>
<keyword evidence="1" id="KW-0949">S-adenosyl-L-methionine</keyword>
<sequence>MFGKTLENKNTCLYNKTMNIEIKNSNYTTQEKLQILADAAKYDVACTSSGSSRRGKKGELGNTEACGICHSFAADGRCISLLKILMTNHCAYDCKYCINRASNDVKRATFTPEEICELTIEFYKRNYIEGLFLSSGVLKNPTYTMEKMCETLLLLRTKYHFNGYIHVKTIPGASDELLAAAGYLADRISVNLELPTEESLRTLAPNKTMKTILNPMGKVQNTIAAHRMAIGKTAYMERSRGNQLLNNGIFSEISKRNYRESLEEKKKTDRLSDGKDGTLPSQKEMGRVDGLLTWDNAYQLAPHDMSGLKRRFAPAGQSTQMIIGATGESDYTLLQTTQQLYQGFDLKRVFYSAYIPLNEDDALPGLGTPTPLLREHRLYQADWLLRFYGFQAGELLSEEKPDFNELVDPKCDWALRHLEQFPVEIETASYARLLRVPGIGPKSASRITHARRYGRLDFASLKKMGVVLKRAHYFITCGGKQMYHTPVEASYIMRQLVSVDKKDVWNIEHSNESYVQLSLADFGIG</sequence>
<evidence type="ECO:0000313" key="8">
    <source>
        <dbReference type="Proteomes" id="UP000095439"/>
    </source>
</evidence>
<dbReference type="GO" id="GO:0051536">
    <property type="term" value="F:iron-sulfur cluster binding"/>
    <property type="evidence" value="ECO:0007669"/>
    <property type="project" value="UniProtKB-KW"/>
</dbReference>
<dbReference type="SUPFAM" id="SSF47781">
    <property type="entry name" value="RuvA domain 2-like"/>
    <property type="match status" value="1"/>
</dbReference>
<dbReference type="EMBL" id="CYYY01000018">
    <property type="protein sequence ID" value="CUO25857.1"/>
    <property type="molecule type" value="Genomic_DNA"/>
</dbReference>
<dbReference type="GO" id="GO:0046872">
    <property type="term" value="F:metal ion binding"/>
    <property type="evidence" value="ECO:0007669"/>
    <property type="project" value="UniProtKB-KW"/>
</dbReference>
<dbReference type="SUPFAM" id="SSF102114">
    <property type="entry name" value="Radical SAM enzymes"/>
    <property type="match status" value="1"/>
</dbReference>
<dbReference type="InterPro" id="IPR023874">
    <property type="entry name" value="DNA_rSAM_put"/>
</dbReference>
<evidence type="ECO:0000259" key="6">
    <source>
        <dbReference type="Pfam" id="PF04055"/>
    </source>
</evidence>
<dbReference type="Pfam" id="PF04055">
    <property type="entry name" value="Radical_SAM"/>
    <property type="match status" value="1"/>
</dbReference>
<evidence type="ECO:0000256" key="2">
    <source>
        <dbReference type="ARBA" id="ARBA00022723"/>
    </source>
</evidence>
<dbReference type="InterPro" id="IPR058240">
    <property type="entry name" value="rSAM_sf"/>
</dbReference>
<evidence type="ECO:0000256" key="5">
    <source>
        <dbReference type="SAM" id="MobiDB-lite"/>
    </source>
</evidence>
<dbReference type="PANTHER" id="PTHR21180:SF9">
    <property type="entry name" value="TYPE II SECRETION SYSTEM PROTEIN K"/>
    <property type="match status" value="1"/>
</dbReference>
<dbReference type="InterPro" id="IPR010994">
    <property type="entry name" value="RuvA_2-like"/>
</dbReference>
<dbReference type="NCBIfam" id="TIGR03916">
    <property type="entry name" value="rSAM_link_UDG"/>
    <property type="match status" value="1"/>
</dbReference>
<keyword evidence="4" id="KW-0411">Iron-sulfur</keyword>
<evidence type="ECO:0000256" key="3">
    <source>
        <dbReference type="ARBA" id="ARBA00023004"/>
    </source>
</evidence>
<dbReference type="AlphaFoldDB" id="A0A174DKY3"/>
<dbReference type="GO" id="GO:0003824">
    <property type="term" value="F:catalytic activity"/>
    <property type="evidence" value="ECO:0007669"/>
    <property type="project" value="InterPro"/>
</dbReference>
<keyword evidence="2" id="KW-0479">Metal-binding</keyword>
<dbReference type="InterPro" id="IPR013785">
    <property type="entry name" value="Aldolase_TIM"/>
</dbReference>
<dbReference type="SFLD" id="SFLDS00029">
    <property type="entry name" value="Radical_SAM"/>
    <property type="match status" value="1"/>
</dbReference>